<organism evidence="1 2">
    <name type="scientific">Paenibacillus tianjinensis</name>
    <dbReference type="NCBI Taxonomy" id="2810347"/>
    <lineage>
        <taxon>Bacteria</taxon>
        <taxon>Bacillati</taxon>
        <taxon>Bacillota</taxon>
        <taxon>Bacilli</taxon>
        <taxon>Bacillales</taxon>
        <taxon>Paenibacillaceae</taxon>
        <taxon>Paenibacillus</taxon>
    </lineage>
</organism>
<dbReference type="RefSeq" id="WP_206101084.1">
    <property type="nucleotide sequence ID" value="NZ_CP070969.1"/>
</dbReference>
<gene>
    <name evidence="1" type="ORF">JRJ22_19500</name>
</gene>
<accession>A0ABX7L7Y1</accession>
<proteinExistence type="predicted"/>
<dbReference type="EMBL" id="CP070969">
    <property type="protein sequence ID" value="QSF43451.1"/>
    <property type="molecule type" value="Genomic_DNA"/>
</dbReference>
<reference evidence="1 2" key="1">
    <citation type="submission" date="2021-02" db="EMBL/GenBank/DDBJ databases">
        <title>Paenibacillus tianjinensis sp. nov.</title>
        <authorList>
            <person name="Liu H."/>
        </authorList>
    </citation>
    <scope>NUCLEOTIDE SEQUENCE [LARGE SCALE GENOMIC DNA]</scope>
    <source>
        <strain evidence="1 2">TB2019</strain>
    </source>
</reference>
<dbReference type="Proteomes" id="UP000663452">
    <property type="component" value="Chromosome"/>
</dbReference>
<sequence length="107" mass="12439">MKIINLLNGETEITKHNDELIELVKIHMGYDMSAVFRELIEEADGNKLRVYSDLLSYEMSLDDNRSTFNDIYDILKLISTELNKTRINRKELMRCIVSIDTLVSAQL</sequence>
<keyword evidence="2" id="KW-1185">Reference proteome</keyword>
<evidence type="ECO:0000313" key="2">
    <source>
        <dbReference type="Proteomes" id="UP000663452"/>
    </source>
</evidence>
<evidence type="ECO:0000313" key="1">
    <source>
        <dbReference type="EMBL" id="QSF43451.1"/>
    </source>
</evidence>
<protein>
    <submittedName>
        <fullName evidence="1">Uncharacterized protein</fullName>
    </submittedName>
</protein>
<name>A0ABX7L7Y1_9BACL</name>